<dbReference type="STRING" id="38772.ENSGAGP00000024836"/>
<protein>
    <recommendedName>
        <fullName evidence="3">Reverse transcriptase domain-containing protein</fullName>
    </recommendedName>
</protein>
<proteinExistence type="predicted"/>
<dbReference type="PANTHER" id="PTHR31635:SF196">
    <property type="entry name" value="REVERSE TRANSCRIPTASE DOMAIN-CONTAINING PROTEIN-RELATED"/>
    <property type="match status" value="1"/>
</dbReference>
<organism evidence="1 2">
    <name type="scientific">Gopherus agassizii</name>
    <name type="common">Agassiz's desert tortoise</name>
    <dbReference type="NCBI Taxonomy" id="38772"/>
    <lineage>
        <taxon>Eukaryota</taxon>
        <taxon>Metazoa</taxon>
        <taxon>Chordata</taxon>
        <taxon>Craniata</taxon>
        <taxon>Vertebrata</taxon>
        <taxon>Euteleostomi</taxon>
        <taxon>Archelosauria</taxon>
        <taxon>Testudinata</taxon>
        <taxon>Testudines</taxon>
        <taxon>Cryptodira</taxon>
        <taxon>Durocryptodira</taxon>
        <taxon>Testudinoidea</taxon>
        <taxon>Testudinidae</taxon>
        <taxon>Gopherus</taxon>
    </lineage>
</organism>
<dbReference type="AlphaFoldDB" id="A0A452IBE1"/>
<sequence>PIPGLYNFCLVIINGIISAPFPLQRGVRQGCPLSPLLFDLALEPLAIAIQNDSHSGWFVQREKTSL</sequence>
<name>A0A452IBE1_9SAUR</name>
<evidence type="ECO:0000313" key="2">
    <source>
        <dbReference type="Proteomes" id="UP000291020"/>
    </source>
</evidence>
<accession>A0A452IBE1</accession>
<reference evidence="2" key="1">
    <citation type="journal article" date="2017" name="PLoS ONE">
        <title>The Agassiz's desert tortoise genome provides a resource for the conservation of a threatened species.</title>
        <authorList>
            <person name="Tollis M."/>
            <person name="DeNardo D.F."/>
            <person name="Cornelius J.A."/>
            <person name="Dolby G.A."/>
            <person name="Edwards T."/>
            <person name="Henen B.T."/>
            <person name="Karl A.E."/>
            <person name="Murphy R.W."/>
            <person name="Kusumi K."/>
        </authorList>
    </citation>
    <scope>NUCLEOTIDE SEQUENCE [LARGE SCALE GENOMIC DNA]</scope>
</reference>
<dbReference type="Proteomes" id="UP000291020">
    <property type="component" value="Unassembled WGS sequence"/>
</dbReference>
<reference evidence="1" key="2">
    <citation type="submission" date="2025-08" db="UniProtKB">
        <authorList>
            <consortium name="Ensembl"/>
        </authorList>
    </citation>
    <scope>IDENTIFICATION</scope>
</reference>
<dbReference type="PANTHER" id="PTHR31635">
    <property type="entry name" value="REVERSE TRANSCRIPTASE DOMAIN-CONTAINING PROTEIN-RELATED"/>
    <property type="match status" value="1"/>
</dbReference>
<evidence type="ECO:0008006" key="3">
    <source>
        <dbReference type="Google" id="ProtNLM"/>
    </source>
</evidence>
<dbReference type="Ensembl" id="ENSGAGT00000028257.1">
    <property type="protein sequence ID" value="ENSGAGP00000024836.1"/>
    <property type="gene ID" value="ENSGAGG00000018133.1"/>
</dbReference>
<keyword evidence="2" id="KW-1185">Reference proteome</keyword>
<evidence type="ECO:0000313" key="1">
    <source>
        <dbReference type="Ensembl" id="ENSGAGP00000024836.1"/>
    </source>
</evidence>
<reference evidence="1" key="3">
    <citation type="submission" date="2025-09" db="UniProtKB">
        <authorList>
            <consortium name="Ensembl"/>
        </authorList>
    </citation>
    <scope>IDENTIFICATION</scope>
</reference>